<evidence type="ECO:0000256" key="3">
    <source>
        <dbReference type="ARBA" id="ARBA00023180"/>
    </source>
</evidence>
<reference evidence="5" key="1">
    <citation type="submission" date="2021-01" db="EMBL/GenBank/DDBJ databases">
        <authorList>
            <person name="Corre E."/>
            <person name="Pelletier E."/>
            <person name="Niang G."/>
            <person name="Scheremetjew M."/>
            <person name="Finn R."/>
            <person name="Kale V."/>
            <person name="Holt S."/>
            <person name="Cochrane G."/>
            <person name="Meng A."/>
            <person name="Brown T."/>
            <person name="Cohen L."/>
        </authorList>
    </citation>
    <scope>NUCLEOTIDE SEQUENCE</scope>
    <source>
        <strain evidence="5">CCMP127</strain>
    </source>
</reference>
<proteinExistence type="inferred from homology"/>
<gene>
    <name evidence="5" type="ORF">ACOF00016_LOCUS14641</name>
</gene>
<comment type="similarity">
    <text evidence="1">Belongs to the strictosidine synthase family.</text>
</comment>
<accession>A0A7S3LCT8</accession>
<keyword evidence="2" id="KW-0597">Phosphoprotein</keyword>
<dbReference type="SUPFAM" id="SSF63829">
    <property type="entry name" value="Calcium-dependent phosphotriesterase"/>
    <property type="match status" value="1"/>
</dbReference>
<dbReference type="Gene3D" id="2.120.10.30">
    <property type="entry name" value="TolB, C-terminal domain"/>
    <property type="match status" value="1"/>
</dbReference>
<evidence type="ECO:0000256" key="2">
    <source>
        <dbReference type="ARBA" id="ARBA00022553"/>
    </source>
</evidence>
<dbReference type="PANTHER" id="PTHR10426">
    <property type="entry name" value="STRICTOSIDINE SYNTHASE-RELATED"/>
    <property type="match status" value="1"/>
</dbReference>
<dbReference type="AlphaFoldDB" id="A0A7S3LCT8"/>
<dbReference type="Pfam" id="PF03088">
    <property type="entry name" value="Str_synth"/>
    <property type="match status" value="1"/>
</dbReference>
<keyword evidence="3" id="KW-0325">Glycoprotein</keyword>
<feature type="domain" description="Strictosidine synthase conserved region" evidence="4">
    <location>
        <begin position="214"/>
        <end position="280"/>
    </location>
</feature>
<evidence type="ECO:0000259" key="4">
    <source>
        <dbReference type="Pfam" id="PF03088"/>
    </source>
</evidence>
<dbReference type="PANTHER" id="PTHR10426:SF88">
    <property type="entry name" value="ADIPOCYTE PLASMA MEMBRANE-ASSOCIATED PROTEIN HEMOMUCIN-RELATED"/>
    <property type="match status" value="1"/>
</dbReference>
<sequence length="430" mass="48104">MPLSMFFAKVCIVFILGLALFVQYRLQTFGIFPVPVILPELPDFPNTPSYIMQNITGLVELIGENELVGPESIINAGNDYLFVTLGDGRMARLQHSSDANKKVTWDFLPRTGSATPEQCVFSPADITETEAQCGRPLGLKLVKRSTVDNSHQINSEKHDEDVLVITDAYKGFLMMTNIYDKDVNTIRITTLAVRAETDPPEYHFSLLNALVQTPDGFTYLTETTQHFQRRRIFWAVMEGRSTGRLLRYSHQTGVHVVADHLFMPNGIALSHDGRYLIIVSGVQVLRYSLEKQEIMAQPFVSVLPGTGDNIDAMSHLPSGEPRKCYWAGLGSAFAKPFSLLKLASEKPILKSLLVALVPYKILIDLIPKLSALAVYDDTGELIQIYRDDNNIFPWVSEGESFDGYLYLGSWYNPFIARVKGNDMASSTSTY</sequence>
<protein>
    <recommendedName>
        <fullName evidence="4">Strictosidine synthase conserved region domain-containing protein</fullName>
    </recommendedName>
</protein>
<dbReference type="GO" id="GO:0016787">
    <property type="term" value="F:hydrolase activity"/>
    <property type="evidence" value="ECO:0007669"/>
    <property type="project" value="TreeGrafter"/>
</dbReference>
<dbReference type="InterPro" id="IPR018119">
    <property type="entry name" value="Strictosidine_synth_cons-reg"/>
</dbReference>
<name>A0A7S3LCT8_9STRA</name>
<dbReference type="GO" id="GO:0012505">
    <property type="term" value="C:endomembrane system"/>
    <property type="evidence" value="ECO:0007669"/>
    <property type="project" value="TreeGrafter"/>
</dbReference>
<dbReference type="EMBL" id="HBIM01019239">
    <property type="protein sequence ID" value="CAE0417744.1"/>
    <property type="molecule type" value="Transcribed_RNA"/>
</dbReference>
<dbReference type="InterPro" id="IPR011042">
    <property type="entry name" value="6-blade_b-propeller_TolB-like"/>
</dbReference>
<evidence type="ECO:0000256" key="1">
    <source>
        <dbReference type="ARBA" id="ARBA00009191"/>
    </source>
</evidence>
<evidence type="ECO:0000313" key="5">
    <source>
        <dbReference type="EMBL" id="CAE0417744.1"/>
    </source>
</evidence>
<organism evidence="5">
    <name type="scientific">Amphora coffeiformis</name>
    <dbReference type="NCBI Taxonomy" id="265554"/>
    <lineage>
        <taxon>Eukaryota</taxon>
        <taxon>Sar</taxon>
        <taxon>Stramenopiles</taxon>
        <taxon>Ochrophyta</taxon>
        <taxon>Bacillariophyta</taxon>
        <taxon>Bacillariophyceae</taxon>
        <taxon>Bacillariophycidae</taxon>
        <taxon>Thalassiophysales</taxon>
        <taxon>Catenulaceae</taxon>
        <taxon>Amphora</taxon>
    </lineage>
</organism>